<feature type="compositionally biased region" description="Low complexity" evidence="3">
    <location>
        <begin position="122"/>
        <end position="136"/>
    </location>
</feature>
<evidence type="ECO:0000313" key="6">
    <source>
        <dbReference type="EMBL" id="EDK45993.1"/>
    </source>
</evidence>
<dbReference type="Pfam" id="PF04111">
    <property type="entry name" value="APG6"/>
    <property type="match status" value="1"/>
</dbReference>
<organism evidence="6 7">
    <name type="scientific">Lodderomyces elongisporus (strain ATCC 11503 / CBS 2605 / JCM 1781 / NBRC 1676 / NRRL YB-4239)</name>
    <name type="common">Yeast</name>
    <name type="synonym">Saccharomyces elongisporus</name>
    <dbReference type="NCBI Taxonomy" id="379508"/>
    <lineage>
        <taxon>Eukaryota</taxon>
        <taxon>Fungi</taxon>
        <taxon>Dikarya</taxon>
        <taxon>Ascomycota</taxon>
        <taxon>Saccharomycotina</taxon>
        <taxon>Pichiomycetes</taxon>
        <taxon>Debaryomycetaceae</taxon>
        <taxon>Candida/Lodderomyces clade</taxon>
        <taxon>Lodderomyces</taxon>
    </lineage>
</organism>
<keyword evidence="2" id="KW-0175">Coiled coil</keyword>
<dbReference type="GO" id="GO:0034272">
    <property type="term" value="C:phosphatidylinositol 3-kinase complex, class III, type II"/>
    <property type="evidence" value="ECO:0007669"/>
    <property type="project" value="TreeGrafter"/>
</dbReference>
<dbReference type="GO" id="GO:0006995">
    <property type="term" value="P:cellular response to nitrogen starvation"/>
    <property type="evidence" value="ECO:0007669"/>
    <property type="project" value="TreeGrafter"/>
</dbReference>
<dbReference type="HOGENOM" id="CLU_024219_3_2_1"/>
<dbReference type="GO" id="GO:0000407">
    <property type="term" value="C:phagophore assembly site"/>
    <property type="evidence" value="ECO:0007669"/>
    <property type="project" value="TreeGrafter"/>
</dbReference>
<dbReference type="GO" id="GO:0034271">
    <property type="term" value="C:phosphatidylinositol 3-kinase complex, class III, type I"/>
    <property type="evidence" value="ECO:0007669"/>
    <property type="project" value="TreeGrafter"/>
</dbReference>
<reference evidence="6 7" key="1">
    <citation type="journal article" date="2009" name="Nature">
        <title>Evolution of pathogenicity and sexual reproduction in eight Candida genomes.</title>
        <authorList>
            <person name="Butler G."/>
            <person name="Rasmussen M.D."/>
            <person name="Lin M.F."/>
            <person name="Santos M.A."/>
            <person name="Sakthikumar S."/>
            <person name="Munro C.A."/>
            <person name="Rheinbay E."/>
            <person name="Grabherr M."/>
            <person name="Forche A."/>
            <person name="Reedy J.L."/>
            <person name="Agrafioti I."/>
            <person name="Arnaud M.B."/>
            <person name="Bates S."/>
            <person name="Brown A.J."/>
            <person name="Brunke S."/>
            <person name="Costanzo M.C."/>
            <person name="Fitzpatrick D.A."/>
            <person name="de Groot P.W."/>
            <person name="Harris D."/>
            <person name="Hoyer L.L."/>
            <person name="Hube B."/>
            <person name="Klis F.M."/>
            <person name="Kodira C."/>
            <person name="Lennard N."/>
            <person name="Logue M.E."/>
            <person name="Martin R."/>
            <person name="Neiman A.M."/>
            <person name="Nikolaou E."/>
            <person name="Quail M.A."/>
            <person name="Quinn J."/>
            <person name="Santos M.C."/>
            <person name="Schmitzberger F.F."/>
            <person name="Sherlock G."/>
            <person name="Shah P."/>
            <person name="Silverstein K.A."/>
            <person name="Skrzypek M.S."/>
            <person name="Soll D."/>
            <person name="Staggs R."/>
            <person name="Stansfield I."/>
            <person name="Stumpf M.P."/>
            <person name="Sudbery P.E."/>
            <person name="Srikantha T."/>
            <person name="Zeng Q."/>
            <person name="Berman J."/>
            <person name="Berriman M."/>
            <person name="Heitman J."/>
            <person name="Gow N.A."/>
            <person name="Lorenz M.C."/>
            <person name="Birren B.W."/>
            <person name="Kellis M."/>
            <person name="Cuomo C.A."/>
        </authorList>
    </citation>
    <scope>NUCLEOTIDE SEQUENCE [LARGE SCALE GENOMIC DNA]</scope>
    <source>
        <strain evidence="7">ATCC 11503 / BCRC 21390 / CBS 2605 / JCM 1781 / NBRC 1676 / NRRL YB-4239</strain>
    </source>
</reference>
<dbReference type="FunCoup" id="A5E3I5">
    <property type="interactions" value="511"/>
</dbReference>
<gene>
    <name evidence="6" type="ORF">LELG_04172</name>
</gene>
<dbReference type="EMBL" id="CH981529">
    <property type="protein sequence ID" value="EDK45993.1"/>
    <property type="molecule type" value="Genomic_DNA"/>
</dbReference>
<dbReference type="VEuPathDB" id="FungiDB:LELG_04172"/>
<comment type="similarity">
    <text evidence="1">Belongs to the beclin family.</text>
</comment>
<dbReference type="Proteomes" id="UP000001996">
    <property type="component" value="Unassembled WGS sequence"/>
</dbReference>
<dbReference type="STRING" id="379508.A5E3I5"/>
<feature type="coiled-coil region" evidence="2">
    <location>
        <begin position="278"/>
        <end position="341"/>
    </location>
</feature>
<dbReference type="PANTHER" id="PTHR12768">
    <property type="entry name" value="BECLIN 1"/>
    <property type="match status" value="1"/>
</dbReference>
<dbReference type="GO" id="GO:0030674">
    <property type="term" value="F:protein-macromolecule adaptor activity"/>
    <property type="evidence" value="ECO:0007669"/>
    <property type="project" value="TreeGrafter"/>
</dbReference>
<dbReference type="Gene3D" id="1.10.418.40">
    <property type="entry name" value="Autophagy protein 6/Beclin 1"/>
    <property type="match status" value="1"/>
</dbReference>
<dbReference type="GO" id="GO:0000423">
    <property type="term" value="P:mitophagy"/>
    <property type="evidence" value="ECO:0007669"/>
    <property type="project" value="TreeGrafter"/>
</dbReference>
<protein>
    <submittedName>
        <fullName evidence="6">Uncharacterized protein</fullName>
    </submittedName>
</protein>
<evidence type="ECO:0000259" key="4">
    <source>
        <dbReference type="Pfam" id="PF04111"/>
    </source>
</evidence>
<dbReference type="Pfam" id="PF17675">
    <property type="entry name" value="APG6_N"/>
    <property type="match status" value="1"/>
</dbReference>
<dbReference type="InterPro" id="IPR040455">
    <property type="entry name" value="Atg6_BARA"/>
</dbReference>
<dbReference type="GO" id="GO:0043548">
    <property type="term" value="F:phosphatidylinositol 3-kinase binding"/>
    <property type="evidence" value="ECO:0007669"/>
    <property type="project" value="TreeGrafter"/>
</dbReference>
<keyword evidence="7" id="KW-1185">Reference proteome</keyword>
<sequence length="536" mass="62093">MVNNQHICGECDTPVTLSDTLRRLNESQLKLLINTTQNKEFQKADNERLNDLNPSDYLTKEKLDLYNQLPRNAKPMYIKSYFESEDEEDDEDDNDEDQEEEEEDDDDDDNDDDDDGTHGAFRSTRSNSNTNSDTNSYLVVSENDDLEEANGVQEGNRATSNINNLDLEDEENYEIKISSRIKTLNKIFRILSNTQDIDHPLSENCANLLIENYKLKFDQSQKEKEQYLSFLKKLKLQDSKLNLHDEQGHVRTSFGDDELLDNNLKQTLEEYKLLTQKEQDGLQELKKLESTRTQLEQQISKSENELEDIKTSQLDKIMRLRNELQLNILDKQTKLDQLKASYQLHLNHIDELRNFNIYKLMFDINLDEKYGMINGLRIGYKIVWPEVNAALGQISLLVAFILRRLHLKLEAYKLVPMGSQSHIVKFTKHEDGSRSKKILNLYSSDEFTLGRLFNFNKMDVSLIALLEILSIISIKLRELDTDIELPYKIKNDSIGGKSIRVTSNSEWTQSCKLLLTNLNWMLIFVQAHTSGPDGSA</sequence>
<dbReference type="eggNOG" id="KOG2751">
    <property type="taxonomic scope" value="Eukaryota"/>
</dbReference>
<feature type="domain" description="Atg6 BARA" evidence="4">
    <location>
        <begin position="352"/>
        <end position="526"/>
    </location>
</feature>
<evidence type="ECO:0000256" key="3">
    <source>
        <dbReference type="SAM" id="MobiDB-lite"/>
    </source>
</evidence>
<dbReference type="InterPro" id="IPR041691">
    <property type="entry name" value="Atg6/beclin_CC"/>
</dbReference>
<dbReference type="OMA" id="EWDVYKA"/>
<dbReference type="PANTHER" id="PTHR12768:SF4">
    <property type="entry name" value="BECLIN-1"/>
    <property type="match status" value="1"/>
</dbReference>
<evidence type="ECO:0000256" key="2">
    <source>
        <dbReference type="SAM" id="Coils"/>
    </source>
</evidence>
<feature type="region of interest" description="Disordered" evidence="3">
    <location>
        <begin position="83"/>
        <end position="136"/>
    </location>
</feature>
<dbReference type="GeneID" id="5231730"/>
<feature type="compositionally biased region" description="Acidic residues" evidence="3">
    <location>
        <begin position="83"/>
        <end position="115"/>
    </location>
</feature>
<dbReference type="InterPro" id="IPR038274">
    <property type="entry name" value="Atg6/Beclin_C_sf"/>
</dbReference>
<evidence type="ECO:0000256" key="1">
    <source>
        <dbReference type="ARBA" id="ARBA00005965"/>
    </source>
</evidence>
<evidence type="ECO:0000259" key="5">
    <source>
        <dbReference type="Pfam" id="PF17675"/>
    </source>
</evidence>
<name>A5E3I5_LODEL</name>
<dbReference type="OrthoDB" id="20368at2759"/>
<accession>A5E3I5</accession>
<dbReference type="InterPro" id="IPR007243">
    <property type="entry name" value="Atg6/Beclin"/>
</dbReference>
<dbReference type="AlphaFoldDB" id="A5E3I5"/>
<evidence type="ECO:0000313" key="7">
    <source>
        <dbReference type="Proteomes" id="UP000001996"/>
    </source>
</evidence>
<dbReference type="KEGG" id="lel:PVL30_003899"/>
<proteinExistence type="inferred from homology"/>
<dbReference type="InParanoid" id="A5E3I5"/>
<dbReference type="GO" id="GO:0045324">
    <property type="term" value="P:late endosome to vacuole transport"/>
    <property type="evidence" value="ECO:0007669"/>
    <property type="project" value="TreeGrafter"/>
</dbReference>
<dbReference type="GO" id="GO:0000045">
    <property type="term" value="P:autophagosome assembly"/>
    <property type="evidence" value="ECO:0007669"/>
    <property type="project" value="TreeGrafter"/>
</dbReference>
<feature type="domain" description="Atg6/beclin coiled-coil" evidence="5">
    <location>
        <begin position="200"/>
        <end position="349"/>
    </location>
</feature>